<dbReference type="Proteomes" id="UP000271098">
    <property type="component" value="Unassembled WGS sequence"/>
</dbReference>
<reference evidence="1 2" key="2">
    <citation type="submission" date="2018-11" db="EMBL/GenBank/DDBJ databases">
        <authorList>
            <consortium name="Pathogen Informatics"/>
        </authorList>
    </citation>
    <scope>NUCLEOTIDE SEQUENCE [LARGE SCALE GENOMIC DNA]</scope>
</reference>
<gene>
    <name evidence="1" type="ORF">GPUH_LOCUS161</name>
</gene>
<evidence type="ECO:0000313" key="3">
    <source>
        <dbReference type="WBParaSite" id="GPUH_0000016001-mRNA-1"/>
    </source>
</evidence>
<evidence type="ECO:0000313" key="2">
    <source>
        <dbReference type="Proteomes" id="UP000271098"/>
    </source>
</evidence>
<dbReference type="WBParaSite" id="GPUH_0000016001-mRNA-1">
    <property type="protein sequence ID" value="GPUH_0000016001-mRNA-1"/>
    <property type="gene ID" value="GPUH_0000016001"/>
</dbReference>
<dbReference type="PANTHER" id="PTHR21645">
    <property type="entry name" value="GLYCOSYLTRANSFERASE FAMILY 92 PROTEIN"/>
    <property type="match status" value="1"/>
</dbReference>
<keyword evidence="2" id="KW-1185">Reference proteome</keyword>
<organism evidence="3">
    <name type="scientific">Gongylonema pulchrum</name>
    <dbReference type="NCBI Taxonomy" id="637853"/>
    <lineage>
        <taxon>Eukaryota</taxon>
        <taxon>Metazoa</taxon>
        <taxon>Ecdysozoa</taxon>
        <taxon>Nematoda</taxon>
        <taxon>Chromadorea</taxon>
        <taxon>Rhabditida</taxon>
        <taxon>Spirurina</taxon>
        <taxon>Spiruromorpha</taxon>
        <taxon>Spiruroidea</taxon>
        <taxon>Gongylonematidae</taxon>
        <taxon>Gongylonema</taxon>
    </lineage>
</organism>
<accession>A0A183CUM0</accession>
<dbReference type="OrthoDB" id="5809216at2759"/>
<dbReference type="InterPro" id="IPR052012">
    <property type="entry name" value="GTase_92"/>
</dbReference>
<reference evidence="3" key="1">
    <citation type="submission" date="2016-06" db="UniProtKB">
        <authorList>
            <consortium name="WormBaseParasite"/>
        </authorList>
    </citation>
    <scope>IDENTIFICATION</scope>
</reference>
<dbReference type="EMBL" id="UYRT01000116">
    <property type="protein sequence ID" value="VDK27523.1"/>
    <property type="molecule type" value="Genomic_DNA"/>
</dbReference>
<protein>
    <submittedName>
        <fullName evidence="1 3">Uncharacterized protein</fullName>
    </submittedName>
</protein>
<dbReference type="AlphaFoldDB" id="A0A183CUM0"/>
<evidence type="ECO:0000313" key="1">
    <source>
        <dbReference type="EMBL" id="VDK27523.1"/>
    </source>
</evidence>
<sequence>MQLLVITRCRLGKCLSKKAATLVVQQWPIQKERGMKRKDRNLEDSRQRSLSTMAEGMILAGMKRFLESSISSALQLSRKRSGRAVDLLLNDTTTNLRMRNIDAIAMTFVTSTAFLQKKKALYCVSLNATHAEWSEVTLHPVFFPAASICKWKQYTASCAVVQQPVEFALSTLQETVHFHTITFKEPAHGRYDVVACFAPINYAQNWQLLLAGLEIRRTFGVALQILYVESIEFSLMNILKVCFQKIK</sequence>
<name>A0A183CUM0_9BILA</name>
<dbReference type="PANTHER" id="PTHR21645:SF2">
    <property type="entry name" value="GLYCOSYLTRANSFERASE FAMILY 92 PROTEIN F59C6.8"/>
    <property type="match status" value="1"/>
</dbReference>
<proteinExistence type="predicted"/>